<dbReference type="EMBL" id="CP046910">
    <property type="protein sequence ID" value="QGZ57184.1"/>
    <property type="molecule type" value="Genomic_DNA"/>
</dbReference>
<feature type="compositionally biased region" description="Basic and acidic residues" evidence="1">
    <location>
        <begin position="9"/>
        <end position="20"/>
    </location>
</feature>
<organism evidence="2 3">
    <name type="scientific">Paraburkholderia acidiphila</name>
    <dbReference type="NCBI Taxonomy" id="2571747"/>
    <lineage>
        <taxon>Bacteria</taxon>
        <taxon>Pseudomonadati</taxon>
        <taxon>Pseudomonadota</taxon>
        <taxon>Betaproteobacteria</taxon>
        <taxon>Burkholderiales</taxon>
        <taxon>Burkholderiaceae</taxon>
        <taxon>Paraburkholderia</taxon>
    </lineage>
</organism>
<proteinExistence type="predicted"/>
<gene>
    <name evidence="2" type="ORF">FAZ97_19855</name>
</gene>
<evidence type="ECO:0000256" key="1">
    <source>
        <dbReference type="SAM" id="MobiDB-lite"/>
    </source>
</evidence>
<reference evidence="2 3" key="1">
    <citation type="submission" date="2019-12" db="EMBL/GenBank/DDBJ databases">
        <title>Paraburkholderia acidiphila 7Q-K02 sp. nov and Paraburkholderia acidisoli DHF22 sp. nov., two strains isolated from forest soil.</title>
        <authorList>
            <person name="Gao Z."/>
            <person name="Qiu L."/>
        </authorList>
    </citation>
    <scope>NUCLEOTIDE SEQUENCE [LARGE SCALE GENOMIC DNA]</scope>
    <source>
        <strain evidence="2 3">7Q-K02</strain>
    </source>
</reference>
<dbReference type="RefSeq" id="WP_158760132.1">
    <property type="nucleotide sequence ID" value="NZ_CP046910.1"/>
</dbReference>
<evidence type="ECO:0000313" key="2">
    <source>
        <dbReference type="EMBL" id="QGZ57184.1"/>
    </source>
</evidence>
<dbReference type="KEGG" id="pacp:FAZ97_19855"/>
<protein>
    <submittedName>
        <fullName evidence="2">Uncharacterized protein</fullName>
    </submittedName>
</protein>
<dbReference type="Proteomes" id="UP000434209">
    <property type="component" value="Chromosome 2"/>
</dbReference>
<accession>A0A7Z2G9C5</accession>
<feature type="region of interest" description="Disordered" evidence="1">
    <location>
        <begin position="1"/>
        <end position="20"/>
    </location>
</feature>
<dbReference type="AlphaFoldDB" id="A0A7Z2G9C5"/>
<evidence type="ECO:0000313" key="3">
    <source>
        <dbReference type="Proteomes" id="UP000434209"/>
    </source>
</evidence>
<keyword evidence="3" id="KW-1185">Reference proteome</keyword>
<sequence length="164" mass="18355">MNGRKKNARREAGERNVEAKIQRAHGSAVPARGQAIDKRVLLEALTLVHDSGVSLSAWVNTPSYEGMSIDLTPQEAIDYANDHDGFLARKFGVSVAELHAWRESEGSYWCHAITKAGKRCRHTVKGTPSRQSYKGVNLNAERDPETWAREDVRIRYCALHGRQS</sequence>
<name>A0A7Z2G9C5_9BURK</name>
<dbReference type="OrthoDB" id="9130756at2"/>